<dbReference type="EMBL" id="CAJVQB010079009">
    <property type="protein sequence ID" value="CAG8845312.1"/>
    <property type="molecule type" value="Genomic_DNA"/>
</dbReference>
<comment type="caution">
    <text evidence="2">The sequence shown here is derived from an EMBL/GenBank/DDBJ whole genome shotgun (WGS) entry which is preliminary data.</text>
</comment>
<organism evidence="2 3">
    <name type="scientific">Gigaspora margarita</name>
    <dbReference type="NCBI Taxonomy" id="4874"/>
    <lineage>
        <taxon>Eukaryota</taxon>
        <taxon>Fungi</taxon>
        <taxon>Fungi incertae sedis</taxon>
        <taxon>Mucoromycota</taxon>
        <taxon>Glomeromycotina</taxon>
        <taxon>Glomeromycetes</taxon>
        <taxon>Diversisporales</taxon>
        <taxon>Gigasporaceae</taxon>
        <taxon>Gigaspora</taxon>
    </lineage>
</organism>
<evidence type="ECO:0000313" key="2">
    <source>
        <dbReference type="EMBL" id="CAG8845312.1"/>
    </source>
</evidence>
<feature type="region of interest" description="Disordered" evidence="1">
    <location>
        <begin position="41"/>
        <end position="60"/>
    </location>
</feature>
<proteinExistence type="predicted"/>
<dbReference type="Proteomes" id="UP000789901">
    <property type="component" value="Unassembled WGS sequence"/>
</dbReference>
<accession>A0ABN7X1J2</accession>
<sequence>QLPVMHTSKNTKSTKELMVASMTLVQTIQQLLPARKISVSTEEYTQTKHRKHKKNDFTND</sequence>
<feature type="non-terminal residue" evidence="2">
    <location>
        <position position="60"/>
    </location>
</feature>
<reference evidence="2 3" key="1">
    <citation type="submission" date="2021-06" db="EMBL/GenBank/DDBJ databases">
        <authorList>
            <person name="Kallberg Y."/>
            <person name="Tangrot J."/>
            <person name="Rosling A."/>
        </authorList>
    </citation>
    <scope>NUCLEOTIDE SEQUENCE [LARGE SCALE GENOMIC DNA]</scope>
    <source>
        <strain evidence="2 3">120-4 pot B 10/14</strain>
    </source>
</reference>
<name>A0ABN7X1J2_GIGMA</name>
<evidence type="ECO:0000313" key="3">
    <source>
        <dbReference type="Proteomes" id="UP000789901"/>
    </source>
</evidence>
<keyword evidence="3" id="KW-1185">Reference proteome</keyword>
<gene>
    <name evidence="2" type="ORF">GMARGA_LOCUS37572</name>
</gene>
<protein>
    <submittedName>
        <fullName evidence="2">8786_t:CDS:1</fullName>
    </submittedName>
</protein>
<evidence type="ECO:0000256" key="1">
    <source>
        <dbReference type="SAM" id="MobiDB-lite"/>
    </source>
</evidence>
<feature type="non-terminal residue" evidence="2">
    <location>
        <position position="1"/>
    </location>
</feature>